<sequence>MTGSEQTTIEWFGATTYRLKTRGLTIFLDTWLDRPSTLPQYLSTSDVTECDYIFISHAHFDHLPGADKIALRTGATIVGNGEVINVMRAAGVPPSQLLAIAGGERIPLGTSGVVAHAYPSLHCLMPPGDHLSMPETLDTATVYLGGQDGCTLDVTRGMTKGFTHICSAPDEAFANAPEEFKVFREWLKDREANRFSYFDGGQIMYNFVIPYQGVLLWSGHLGAYEGVVKSMCPKPDVVILGVAGRGNLDGRPFEGSSAEMVTRIVEWLGEPERIVFSLWDEMPLKPKRIDTRAAKKAVEERTKSRVWDLVHAEVGVVFDQPRGVTDGNVMDTKPIV</sequence>
<dbReference type="SUPFAM" id="SSF56281">
    <property type="entry name" value="Metallo-hydrolase/oxidoreductase"/>
    <property type="match status" value="1"/>
</dbReference>
<keyword evidence="3" id="KW-1185">Reference proteome</keyword>
<evidence type="ECO:0000313" key="2">
    <source>
        <dbReference type="EMBL" id="RPB09987.1"/>
    </source>
</evidence>
<dbReference type="InterPro" id="IPR001279">
    <property type="entry name" value="Metallo-B-lactamas"/>
</dbReference>
<dbReference type="PANTHER" id="PTHR43546:SF3">
    <property type="entry name" value="UPF0173 METAL-DEPENDENT HYDROLASE MJ1163"/>
    <property type="match status" value="1"/>
</dbReference>
<feature type="domain" description="Metallo-beta-lactamase" evidence="1">
    <location>
        <begin position="26"/>
        <end position="132"/>
    </location>
</feature>
<dbReference type="Gene3D" id="3.60.15.10">
    <property type="entry name" value="Ribonuclease Z/Hydroxyacylglutathione hydrolase-like"/>
    <property type="match status" value="1"/>
</dbReference>
<dbReference type="AlphaFoldDB" id="A0A3N4KHG7"/>
<evidence type="ECO:0000313" key="3">
    <source>
        <dbReference type="Proteomes" id="UP000277580"/>
    </source>
</evidence>
<gene>
    <name evidence="2" type="ORF">P167DRAFT_279107</name>
</gene>
<organism evidence="2 3">
    <name type="scientific">Morchella conica CCBAS932</name>
    <dbReference type="NCBI Taxonomy" id="1392247"/>
    <lineage>
        <taxon>Eukaryota</taxon>
        <taxon>Fungi</taxon>
        <taxon>Dikarya</taxon>
        <taxon>Ascomycota</taxon>
        <taxon>Pezizomycotina</taxon>
        <taxon>Pezizomycetes</taxon>
        <taxon>Pezizales</taxon>
        <taxon>Morchellaceae</taxon>
        <taxon>Morchella</taxon>
    </lineage>
</organism>
<dbReference type="GO" id="GO:0016787">
    <property type="term" value="F:hydrolase activity"/>
    <property type="evidence" value="ECO:0007669"/>
    <property type="project" value="UniProtKB-KW"/>
</dbReference>
<dbReference type="EMBL" id="ML119146">
    <property type="protein sequence ID" value="RPB09987.1"/>
    <property type="molecule type" value="Genomic_DNA"/>
</dbReference>
<dbReference type="OrthoDB" id="4311043at2759"/>
<name>A0A3N4KHG7_9PEZI</name>
<dbReference type="InterPro" id="IPR036866">
    <property type="entry name" value="RibonucZ/Hydroxyglut_hydro"/>
</dbReference>
<evidence type="ECO:0000259" key="1">
    <source>
        <dbReference type="Pfam" id="PF12706"/>
    </source>
</evidence>
<dbReference type="Proteomes" id="UP000277580">
    <property type="component" value="Unassembled WGS sequence"/>
</dbReference>
<dbReference type="PANTHER" id="PTHR43546">
    <property type="entry name" value="UPF0173 METAL-DEPENDENT HYDROLASE MJ1163-RELATED"/>
    <property type="match status" value="1"/>
</dbReference>
<dbReference type="InParanoid" id="A0A3N4KHG7"/>
<accession>A0A3N4KHG7</accession>
<keyword evidence="2" id="KW-0378">Hydrolase</keyword>
<reference evidence="2 3" key="1">
    <citation type="journal article" date="2018" name="Nat. Ecol. Evol.">
        <title>Pezizomycetes genomes reveal the molecular basis of ectomycorrhizal truffle lifestyle.</title>
        <authorList>
            <person name="Murat C."/>
            <person name="Payen T."/>
            <person name="Noel B."/>
            <person name="Kuo A."/>
            <person name="Morin E."/>
            <person name="Chen J."/>
            <person name="Kohler A."/>
            <person name="Krizsan K."/>
            <person name="Balestrini R."/>
            <person name="Da Silva C."/>
            <person name="Montanini B."/>
            <person name="Hainaut M."/>
            <person name="Levati E."/>
            <person name="Barry K.W."/>
            <person name="Belfiori B."/>
            <person name="Cichocki N."/>
            <person name="Clum A."/>
            <person name="Dockter R.B."/>
            <person name="Fauchery L."/>
            <person name="Guy J."/>
            <person name="Iotti M."/>
            <person name="Le Tacon F."/>
            <person name="Lindquist E.A."/>
            <person name="Lipzen A."/>
            <person name="Malagnac F."/>
            <person name="Mello A."/>
            <person name="Molinier V."/>
            <person name="Miyauchi S."/>
            <person name="Poulain J."/>
            <person name="Riccioni C."/>
            <person name="Rubini A."/>
            <person name="Sitrit Y."/>
            <person name="Splivallo R."/>
            <person name="Traeger S."/>
            <person name="Wang M."/>
            <person name="Zifcakova L."/>
            <person name="Wipf D."/>
            <person name="Zambonelli A."/>
            <person name="Paolocci F."/>
            <person name="Nowrousian M."/>
            <person name="Ottonello S."/>
            <person name="Baldrian P."/>
            <person name="Spatafora J.W."/>
            <person name="Henrissat B."/>
            <person name="Nagy L.G."/>
            <person name="Aury J.M."/>
            <person name="Wincker P."/>
            <person name="Grigoriev I.V."/>
            <person name="Bonfante P."/>
            <person name="Martin F.M."/>
        </authorList>
    </citation>
    <scope>NUCLEOTIDE SEQUENCE [LARGE SCALE GENOMIC DNA]</scope>
    <source>
        <strain evidence="2 3">CCBAS932</strain>
    </source>
</reference>
<protein>
    <submittedName>
        <fullName evidence="2">Metallo-hydrolase/oxidoreductase</fullName>
    </submittedName>
</protein>
<dbReference type="InterPro" id="IPR050114">
    <property type="entry name" value="UPF0173_UPF0282_UlaG_hydrolase"/>
</dbReference>
<proteinExistence type="predicted"/>
<dbReference type="STRING" id="1392247.A0A3N4KHG7"/>
<dbReference type="Pfam" id="PF12706">
    <property type="entry name" value="Lactamase_B_2"/>
    <property type="match status" value="1"/>
</dbReference>